<comment type="caution">
    <text evidence="1">The sequence shown here is derived from an EMBL/GenBank/DDBJ whole genome shotgun (WGS) entry which is preliminary data.</text>
</comment>
<reference evidence="1 2" key="1">
    <citation type="submission" date="2017-10" db="EMBL/GenBank/DDBJ databases">
        <title>Bifidobacterium genomics.</title>
        <authorList>
            <person name="Lugli G.A."/>
            <person name="Milani C."/>
            <person name="Mancabelli L."/>
        </authorList>
    </citation>
    <scope>NUCLEOTIDE SEQUENCE [LARGE SCALE GENOMIC DNA]</scope>
    <source>
        <strain evidence="1 2">1524B</strain>
    </source>
</reference>
<evidence type="ECO:0000313" key="1">
    <source>
        <dbReference type="EMBL" id="PKU90767.1"/>
    </source>
</evidence>
<dbReference type="Proteomes" id="UP000233730">
    <property type="component" value="Unassembled WGS sequence"/>
</dbReference>
<accession>A0A2N3QHJ6</accession>
<protein>
    <submittedName>
        <fullName evidence="1">Uncharacterized protein</fullName>
    </submittedName>
</protein>
<organism evidence="1 2">
    <name type="scientific">Bifidobacterium pseudolongum subsp. globosum</name>
    <dbReference type="NCBI Taxonomy" id="1690"/>
    <lineage>
        <taxon>Bacteria</taxon>
        <taxon>Bacillati</taxon>
        <taxon>Actinomycetota</taxon>
        <taxon>Actinomycetes</taxon>
        <taxon>Bifidobacteriales</taxon>
        <taxon>Bifidobacteriaceae</taxon>
        <taxon>Bifidobacterium</taxon>
    </lineage>
</organism>
<gene>
    <name evidence="1" type="ORF">CQR46_0963</name>
</gene>
<dbReference type="EMBL" id="PCGZ01000005">
    <property type="protein sequence ID" value="PKU90767.1"/>
    <property type="molecule type" value="Genomic_DNA"/>
</dbReference>
<dbReference type="RefSeq" id="WP_101429857.1">
    <property type="nucleotide sequence ID" value="NZ_PCGZ01000005.1"/>
</dbReference>
<evidence type="ECO:0000313" key="2">
    <source>
        <dbReference type="Proteomes" id="UP000233730"/>
    </source>
</evidence>
<dbReference type="AlphaFoldDB" id="A0A2N3QHJ6"/>
<sequence>MSTALGVRQDSKGNGLTAADHRHIISANWQSDGIVTGLKLSGSNTLAYNVSAGVAVIQPDGQAGEAVEVYWPGGSTPTVAAGNPSLPRIDLIWIEAHDLDKGDSDNHVVLGVTQGDAASDPDLPLDKVPHRALVLGGFTVPAAMGRTSAAAAMDQPCTAISYGASLGRLVHNVRNYEGPANFADHGKDYYEQESRFYLRQPRQVELRYRATACACRHDDITKPTENADQMACWYVGIQIDGKDVQGAGGQFQVSRAWQPVSLSQVVDLAAGWHTVRTRNHRVQWGENVFFVCHSDAHETYIGRTLDVWDRGPAITVE</sequence>
<name>A0A2N3QHJ6_9BIFI</name>
<proteinExistence type="predicted"/>